<dbReference type="PANTHER" id="PTHR30346:SF0">
    <property type="entry name" value="HCA OPERON TRANSCRIPTIONAL ACTIVATOR HCAR"/>
    <property type="match status" value="1"/>
</dbReference>
<evidence type="ECO:0000256" key="2">
    <source>
        <dbReference type="ARBA" id="ARBA00023015"/>
    </source>
</evidence>
<dbReference type="Gene3D" id="1.10.10.10">
    <property type="entry name" value="Winged helix-like DNA-binding domain superfamily/Winged helix DNA-binding domain"/>
    <property type="match status" value="1"/>
</dbReference>
<dbReference type="PRINTS" id="PR00039">
    <property type="entry name" value="HTHLYSR"/>
</dbReference>
<dbReference type="PROSITE" id="PS50931">
    <property type="entry name" value="HTH_LYSR"/>
    <property type="match status" value="1"/>
</dbReference>
<accession>A0A347WBN7</accession>
<evidence type="ECO:0000256" key="1">
    <source>
        <dbReference type="ARBA" id="ARBA00009437"/>
    </source>
</evidence>
<dbReference type="Gene3D" id="3.40.190.10">
    <property type="entry name" value="Periplasmic binding protein-like II"/>
    <property type="match status" value="2"/>
</dbReference>
<dbReference type="Pfam" id="PF00126">
    <property type="entry name" value="HTH_1"/>
    <property type="match status" value="1"/>
</dbReference>
<keyword evidence="3" id="KW-0238">DNA-binding</keyword>
<dbReference type="OrthoDB" id="8679465at2"/>
<gene>
    <name evidence="6" type="primary">cynR_1</name>
    <name evidence="6" type="ORF">CD178_01503</name>
</gene>
<dbReference type="EMBL" id="CP023036">
    <property type="protein sequence ID" value="AXY22280.1"/>
    <property type="molecule type" value="Genomic_DNA"/>
</dbReference>
<sequence>MIPPVRYTLRQLRYFVATANTGSIAAAARQIHISQPSISAAIASLEASFGIQLFLRNHASGLSLTPEGEAFLQKACSFLQQAHDLEAAMSGLSGKVTGEVHIGCMSTLYPFVGPLLHRVFQTRYPQAHLRIMTGHHRDLTEKLRRGDICAMICYDLQLDPDVDFHPCAALPPFVLVGETHPLRLRETVALREVMDQKFILLNLPVSRDYFVSIFARSHIELSNFECVDCMDTVRSLVAHGHGFSLLNVRPRNRASLDGSPLYYLRLSDDVPVLRYGLASIDNGWNNPRLTLLREICDTYLVGNEMPGTEP</sequence>
<dbReference type="InterPro" id="IPR000847">
    <property type="entry name" value="LysR_HTH_N"/>
</dbReference>
<organism evidence="6 7">
    <name type="scientific">Komagataeibacter saccharivorans</name>
    <dbReference type="NCBI Taxonomy" id="265959"/>
    <lineage>
        <taxon>Bacteria</taxon>
        <taxon>Pseudomonadati</taxon>
        <taxon>Pseudomonadota</taxon>
        <taxon>Alphaproteobacteria</taxon>
        <taxon>Acetobacterales</taxon>
        <taxon>Acetobacteraceae</taxon>
        <taxon>Komagataeibacter</taxon>
    </lineage>
</organism>
<dbReference type="FunFam" id="1.10.10.10:FF:000001">
    <property type="entry name" value="LysR family transcriptional regulator"/>
    <property type="match status" value="1"/>
</dbReference>
<dbReference type="SUPFAM" id="SSF46785">
    <property type="entry name" value="Winged helix' DNA-binding domain"/>
    <property type="match status" value="1"/>
</dbReference>
<evidence type="ECO:0000259" key="5">
    <source>
        <dbReference type="PROSITE" id="PS50931"/>
    </source>
</evidence>
<dbReference type="InterPro" id="IPR036388">
    <property type="entry name" value="WH-like_DNA-bd_sf"/>
</dbReference>
<keyword evidence="4" id="KW-0804">Transcription</keyword>
<dbReference type="Proteomes" id="UP000264120">
    <property type="component" value="Chromosome"/>
</dbReference>
<keyword evidence="7" id="KW-1185">Reference proteome</keyword>
<dbReference type="InterPro" id="IPR005119">
    <property type="entry name" value="LysR_subst-bd"/>
</dbReference>
<dbReference type="Pfam" id="PF03466">
    <property type="entry name" value="LysR_substrate"/>
    <property type="match status" value="1"/>
</dbReference>
<dbReference type="GO" id="GO:0003677">
    <property type="term" value="F:DNA binding"/>
    <property type="evidence" value="ECO:0007669"/>
    <property type="project" value="UniProtKB-KW"/>
</dbReference>
<dbReference type="InterPro" id="IPR036390">
    <property type="entry name" value="WH_DNA-bd_sf"/>
</dbReference>
<dbReference type="GO" id="GO:0032993">
    <property type="term" value="C:protein-DNA complex"/>
    <property type="evidence" value="ECO:0007669"/>
    <property type="project" value="TreeGrafter"/>
</dbReference>
<dbReference type="AlphaFoldDB" id="A0A347WBN7"/>
<dbReference type="PANTHER" id="PTHR30346">
    <property type="entry name" value="TRANSCRIPTIONAL DUAL REGULATOR HCAR-RELATED"/>
    <property type="match status" value="1"/>
</dbReference>
<proteinExistence type="inferred from homology"/>
<evidence type="ECO:0000256" key="4">
    <source>
        <dbReference type="ARBA" id="ARBA00023163"/>
    </source>
</evidence>
<protein>
    <submittedName>
        <fullName evidence="6">HTH-type transcriptional regulator CynR</fullName>
    </submittedName>
</protein>
<comment type="similarity">
    <text evidence="1">Belongs to the LysR transcriptional regulatory family.</text>
</comment>
<evidence type="ECO:0000256" key="3">
    <source>
        <dbReference type="ARBA" id="ARBA00023125"/>
    </source>
</evidence>
<dbReference type="GO" id="GO:0003700">
    <property type="term" value="F:DNA-binding transcription factor activity"/>
    <property type="evidence" value="ECO:0007669"/>
    <property type="project" value="InterPro"/>
</dbReference>
<name>A0A347WBN7_9PROT</name>
<dbReference type="SUPFAM" id="SSF53850">
    <property type="entry name" value="Periplasmic binding protein-like II"/>
    <property type="match status" value="1"/>
</dbReference>
<evidence type="ECO:0000313" key="6">
    <source>
        <dbReference type="EMBL" id="AXY22280.1"/>
    </source>
</evidence>
<keyword evidence="2" id="KW-0805">Transcription regulation</keyword>
<dbReference type="KEGG" id="ksc:CD178_01503"/>
<reference evidence="6 7" key="1">
    <citation type="submission" date="2017-08" db="EMBL/GenBank/DDBJ databases">
        <title>Complete genome sequence of Gluconacetobacter saccharivorans CV1 isolated from Fermented Vinegar.</title>
        <authorList>
            <person name="Kim S.-Y."/>
        </authorList>
    </citation>
    <scope>NUCLEOTIDE SEQUENCE [LARGE SCALE GENOMIC DNA]</scope>
    <source>
        <strain evidence="6 7">CV1</strain>
    </source>
</reference>
<evidence type="ECO:0000313" key="7">
    <source>
        <dbReference type="Proteomes" id="UP000264120"/>
    </source>
</evidence>
<feature type="domain" description="HTH lysR-type" evidence="5">
    <location>
        <begin position="7"/>
        <end position="65"/>
    </location>
</feature>